<protein>
    <submittedName>
        <fullName evidence="3">Leucine-rich repeat and calponin homology domain-containing protein 1</fullName>
    </submittedName>
</protein>
<organism evidence="3 4">
    <name type="scientific">Armadillidium nasatum</name>
    <dbReference type="NCBI Taxonomy" id="96803"/>
    <lineage>
        <taxon>Eukaryota</taxon>
        <taxon>Metazoa</taxon>
        <taxon>Ecdysozoa</taxon>
        <taxon>Arthropoda</taxon>
        <taxon>Crustacea</taxon>
        <taxon>Multicrustacea</taxon>
        <taxon>Malacostraca</taxon>
        <taxon>Eumalacostraca</taxon>
        <taxon>Peracarida</taxon>
        <taxon>Isopoda</taxon>
        <taxon>Oniscidea</taxon>
        <taxon>Crinocheta</taxon>
        <taxon>Armadillidiidae</taxon>
        <taxon>Armadillidium</taxon>
    </lineage>
</organism>
<dbReference type="Pfam" id="PF00307">
    <property type="entry name" value="CH"/>
    <property type="match status" value="1"/>
</dbReference>
<dbReference type="AlphaFoldDB" id="A0A5N5T738"/>
<feature type="compositionally biased region" description="Low complexity" evidence="1">
    <location>
        <begin position="233"/>
        <end position="245"/>
    </location>
</feature>
<sequence>MSSLLDLLLEANPLSHPPANVCMRGRVHIFKWLDQSAAKEDKKRGVLSEVEFRKTRKYTKMPPVSDFRLVNGFLDGRHKRSTVDSGYSTSENGDNRWSHGSQELCDSLRSNMDPNKDYHHSKLDRPTRNGVSTLLSGSNSISNYSASHTNGILRMDSSSSEHTLSGHSTPSTLSPGESFNLEDEFYKAMKLRQEISNSNANQNIEEPFDTHARTGPDGSCSVSPSRKRSPVDSTSFSSAPTPSTSMANGHPMSFLPPTEHPHPHNPDPGGGVAPSPLSPHPQVPTYREYLEAKRQQRAIEANNIYKRHGADGSSSPISEVPTPRHSVNGTYPSQRPNPMGASNNSKPIPNGPLGGSHSRPTDLRDENARELTRAHVKSIQKEAVLSYVKSRVSPTKSSSSPNSPNTSFDSADTSFHSQTVHSPYSISGTPNMGYLTSSSPQSSSTPYTGTNGSGLRNGMVGRGSTPTPIGVLKTRKRSGGGQPFDPDSAPSRLNFTYRRELEKQQHEKQLIDNLRGIIETRLKVSLPSDLSSALMDGVVLCHLVNHVRPRAVASIHVPSPAVPKLTIAKCRLNVENFLEACRKIGVEEASLCSCDDIVTAFAPDRLLATLRSLLYPCEAPTSSTPTSLDSDTISTTVTNITLTQVHSSTKDLQANINSEAVTNIDIGEVIAKEGHGKFIDTSTLRKRSKGVDERSESFPLDTKGRSLDTEEIVEEGKYLSFILLSTSVPPTMSLKKGEPSELPSQSNVFYISIKEDTLRQEETKRQCEKSKRNITRFKYQFTYLNLWREQEILCFSKPL</sequence>
<feature type="compositionally biased region" description="Basic and acidic residues" evidence="1">
    <location>
        <begin position="114"/>
        <end position="127"/>
    </location>
</feature>
<keyword evidence="4" id="KW-1185">Reference proteome</keyword>
<feature type="non-terminal residue" evidence="3">
    <location>
        <position position="799"/>
    </location>
</feature>
<dbReference type="InterPro" id="IPR036872">
    <property type="entry name" value="CH_dom_sf"/>
</dbReference>
<evidence type="ECO:0000313" key="3">
    <source>
        <dbReference type="EMBL" id="KAB7501858.1"/>
    </source>
</evidence>
<name>A0A5N5T738_9CRUS</name>
<reference evidence="3 4" key="1">
    <citation type="journal article" date="2019" name="PLoS Biol.">
        <title>Sex chromosomes control vertical transmission of feminizing Wolbachia symbionts in an isopod.</title>
        <authorList>
            <person name="Becking T."/>
            <person name="Chebbi M.A."/>
            <person name="Giraud I."/>
            <person name="Moumen B."/>
            <person name="Laverre T."/>
            <person name="Caubet Y."/>
            <person name="Peccoud J."/>
            <person name="Gilbert C."/>
            <person name="Cordaux R."/>
        </authorList>
    </citation>
    <scope>NUCLEOTIDE SEQUENCE [LARGE SCALE GENOMIC DNA]</scope>
    <source>
        <strain evidence="3">ANa2</strain>
        <tissue evidence="3">Whole body excluding digestive tract and cuticle</tissue>
    </source>
</reference>
<feature type="compositionally biased region" description="Polar residues" evidence="1">
    <location>
        <begin position="83"/>
        <end position="92"/>
    </location>
</feature>
<feature type="compositionally biased region" description="Low complexity" evidence="1">
    <location>
        <begin position="436"/>
        <end position="446"/>
    </location>
</feature>
<gene>
    <name evidence="3" type="primary">LRCH1</name>
    <name evidence="3" type="ORF">Anas_02805</name>
</gene>
<comment type="caution">
    <text evidence="3">The sequence shown here is derived from an EMBL/GenBank/DDBJ whole genome shotgun (WGS) entry which is preliminary data.</text>
</comment>
<dbReference type="Proteomes" id="UP000326759">
    <property type="component" value="Unassembled WGS sequence"/>
</dbReference>
<feature type="compositionally biased region" description="Low complexity" evidence="1">
    <location>
        <begin position="391"/>
        <end position="407"/>
    </location>
</feature>
<feature type="compositionally biased region" description="Polar residues" evidence="1">
    <location>
        <begin position="408"/>
        <end position="430"/>
    </location>
</feature>
<feature type="region of interest" description="Disordered" evidence="1">
    <location>
        <begin position="307"/>
        <end position="363"/>
    </location>
</feature>
<dbReference type="EMBL" id="SEYY01009305">
    <property type="protein sequence ID" value="KAB7501858.1"/>
    <property type="molecule type" value="Genomic_DNA"/>
</dbReference>
<proteinExistence type="predicted"/>
<evidence type="ECO:0000259" key="2">
    <source>
        <dbReference type="PROSITE" id="PS50021"/>
    </source>
</evidence>
<evidence type="ECO:0000256" key="1">
    <source>
        <dbReference type="SAM" id="MobiDB-lite"/>
    </source>
</evidence>
<feature type="region of interest" description="Disordered" evidence="1">
    <location>
        <begin position="80"/>
        <end position="135"/>
    </location>
</feature>
<dbReference type="CDD" id="cd21205">
    <property type="entry name" value="CH_LRCH"/>
    <property type="match status" value="1"/>
</dbReference>
<dbReference type="SUPFAM" id="SSF47576">
    <property type="entry name" value="Calponin-homology domain, CH-domain"/>
    <property type="match status" value="1"/>
</dbReference>
<feature type="compositionally biased region" description="Low complexity" evidence="1">
    <location>
        <begin position="157"/>
        <end position="169"/>
    </location>
</feature>
<accession>A0A5N5T738</accession>
<dbReference type="OrthoDB" id="6149831at2759"/>
<dbReference type="InterPro" id="IPR001715">
    <property type="entry name" value="CH_dom"/>
</dbReference>
<dbReference type="Gene3D" id="1.10.418.10">
    <property type="entry name" value="Calponin-like domain"/>
    <property type="match status" value="1"/>
</dbReference>
<evidence type="ECO:0000313" key="4">
    <source>
        <dbReference type="Proteomes" id="UP000326759"/>
    </source>
</evidence>
<feature type="region of interest" description="Disordered" evidence="1">
    <location>
        <begin position="198"/>
        <end position="283"/>
    </location>
</feature>
<dbReference type="PROSITE" id="PS50021">
    <property type="entry name" value="CH"/>
    <property type="match status" value="1"/>
</dbReference>
<feature type="region of interest" description="Disordered" evidence="1">
    <location>
        <begin position="156"/>
        <end position="178"/>
    </location>
</feature>
<dbReference type="SMART" id="SM00033">
    <property type="entry name" value="CH"/>
    <property type="match status" value="1"/>
</dbReference>
<feature type="compositionally biased region" description="Polar residues" evidence="1">
    <location>
        <begin position="325"/>
        <end position="347"/>
    </location>
</feature>
<feature type="region of interest" description="Disordered" evidence="1">
    <location>
        <begin position="391"/>
        <end position="492"/>
    </location>
</feature>
<feature type="domain" description="Calponin-homology (CH)" evidence="2">
    <location>
        <begin position="504"/>
        <end position="618"/>
    </location>
</feature>